<dbReference type="InterPro" id="IPR029684">
    <property type="entry name" value="Schlafen"/>
</dbReference>
<feature type="compositionally biased region" description="Polar residues" evidence="1">
    <location>
        <begin position="36"/>
        <end position="49"/>
    </location>
</feature>
<dbReference type="GeneID" id="100212519"/>
<evidence type="ECO:0000313" key="3">
    <source>
        <dbReference type="Proteomes" id="UP001652625"/>
    </source>
</evidence>
<accession>A0ABM4C2P8</accession>
<gene>
    <name evidence="4" type="primary">LOC100212519</name>
</gene>
<dbReference type="InterPro" id="IPR038461">
    <property type="entry name" value="Schlafen_AlbA_2_dom_sf"/>
</dbReference>
<dbReference type="Proteomes" id="UP001652625">
    <property type="component" value="Chromosome 06"/>
</dbReference>
<evidence type="ECO:0000313" key="4">
    <source>
        <dbReference type="RefSeq" id="XP_065655820.1"/>
    </source>
</evidence>
<reference evidence="4" key="1">
    <citation type="submission" date="2025-08" db="UniProtKB">
        <authorList>
            <consortium name="RefSeq"/>
        </authorList>
    </citation>
    <scope>IDENTIFICATION</scope>
</reference>
<dbReference type="InterPro" id="IPR007421">
    <property type="entry name" value="Schlafen_AlbA_2_dom"/>
</dbReference>
<dbReference type="Gene3D" id="3.30.950.30">
    <property type="entry name" value="Schlafen, AAA domain"/>
    <property type="match status" value="1"/>
</dbReference>
<evidence type="ECO:0000259" key="2">
    <source>
        <dbReference type="Pfam" id="PF04326"/>
    </source>
</evidence>
<name>A0ABM4C2P8_HYDVU</name>
<evidence type="ECO:0000256" key="1">
    <source>
        <dbReference type="SAM" id="MobiDB-lite"/>
    </source>
</evidence>
<keyword evidence="3" id="KW-1185">Reference proteome</keyword>
<dbReference type="PANTHER" id="PTHR12155:SF48">
    <property type="entry name" value="RRM DOMAIN-CONTAINING PROTEIN"/>
    <property type="match status" value="1"/>
</dbReference>
<protein>
    <submittedName>
        <fullName evidence="4">Schlafen-like protein 1 isoform X2</fullName>
    </submittedName>
</protein>
<organism evidence="3 4">
    <name type="scientific">Hydra vulgaris</name>
    <name type="common">Hydra</name>
    <name type="synonym">Hydra attenuata</name>
    <dbReference type="NCBI Taxonomy" id="6087"/>
    <lineage>
        <taxon>Eukaryota</taxon>
        <taxon>Metazoa</taxon>
        <taxon>Cnidaria</taxon>
        <taxon>Hydrozoa</taxon>
        <taxon>Hydroidolina</taxon>
        <taxon>Anthoathecata</taxon>
        <taxon>Aplanulata</taxon>
        <taxon>Hydridae</taxon>
        <taxon>Hydra</taxon>
    </lineage>
</organism>
<feature type="domain" description="Schlafen AlbA-2" evidence="2">
    <location>
        <begin position="68"/>
        <end position="201"/>
    </location>
</feature>
<feature type="region of interest" description="Disordered" evidence="1">
    <location>
        <begin position="13"/>
        <end position="49"/>
    </location>
</feature>
<dbReference type="RefSeq" id="XP_065655820.1">
    <property type="nucleotide sequence ID" value="XM_065799748.1"/>
</dbReference>
<proteinExistence type="predicted"/>
<dbReference type="Pfam" id="PF04326">
    <property type="entry name" value="SLFN_AlbA_2"/>
    <property type="match status" value="1"/>
</dbReference>
<sequence>MGLLDSLLARWRSRKRSADDSNDSIENKDKKRPRTESYTLTPDSKNSSGASNKDCDYYYYGHRVSQTESRTYEFKAGGVLFGREINQFIQKYASAFFNSGGGVILAGVTDDGIIKGVGCSSSDKDRFHYIFSDELKKFRPNVSEGMWSIRYIPVLFNDQRPKSFFNTNNLYVMEIKFSKGKTDEIYETGNHQVYLRQEGSVYGPLKPMELKKIVIAKYKEAKSSQKKESTSDVVVLD</sequence>
<dbReference type="PANTHER" id="PTHR12155">
    <property type="entry name" value="SCHLAFEN"/>
    <property type="match status" value="1"/>
</dbReference>